<protein>
    <recommendedName>
        <fullName evidence="5">KIAA0040</fullName>
    </recommendedName>
</protein>
<feature type="region of interest" description="Disordered" evidence="1">
    <location>
        <begin position="152"/>
        <end position="195"/>
    </location>
</feature>
<proteinExistence type="predicted"/>
<reference evidence="3" key="1">
    <citation type="journal article" date="2023" name="Front. Mar. Sci.">
        <title>A new Merluccius polli reference genome to investigate the effects of global change in West African waters.</title>
        <authorList>
            <person name="Mateo J.L."/>
            <person name="Blanco-Fernandez C."/>
            <person name="Garcia-Vazquez E."/>
            <person name="Machado-Schiaffino G."/>
        </authorList>
    </citation>
    <scope>NUCLEOTIDE SEQUENCE</scope>
    <source>
        <strain evidence="3">C29</strain>
        <tissue evidence="3">Fin</tissue>
    </source>
</reference>
<dbReference type="EMBL" id="JAOPHQ010003706">
    <property type="protein sequence ID" value="KAK0142151.1"/>
    <property type="molecule type" value="Genomic_DNA"/>
</dbReference>
<comment type="caution">
    <text evidence="3">The sequence shown here is derived from an EMBL/GenBank/DDBJ whole genome shotgun (WGS) entry which is preliminary data.</text>
</comment>
<dbReference type="PANTHER" id="PTHR40382:SF1">
    <property type="entry name" value="RIKEN CDNA 4930523C07 GENE"/>
    <property type="match status" value="1"/>
</dbReference>
<evidence type="ECO:0000256" key="1">
    <source>
        <dbReference type="SAM" id="MobiDB-lite"/>
    </source>
</evidence>
<gene>
    <name evidence="3" type="ORF">N1851_020167</name>
</gene>
<evidence type="ECO:0008006" key="5">
    <source>
        <dbReference type="Google" id="ProtNLM"/>
    </source>
</evidence>
<keyword evidence="2" id="KW-0472">Membrane</keyword>
<dbReference type="Proteomes" id="UP001174136">
    <property type="component" value="Unassembled WGS sequence"/>
</dbReference>
<keyword evidence="4" id="KW-1185">Reference proteome</keyword>
<evidence type="ECO:0000313" key="3">
    <source>
        <dbReference type="EMBL" id="KAK0142151.1"/>
    </source>
</evidence>
<feature type="transmembrane region" description="Helical" evidence="2">
    <location>
        <begin position="27"/>
        <end position="50"/>
    </location>
</feature>
<name>A0AA47MLA5_MERPO</name>
<feature type="compositionally biased region" description="Basic residues" evidence="1">
    <location>
        <begin position="153"/>
        <end position="163"/>
    </location>
</feature>
<keyword evidence="2" id="KW-0812">Transmembrane</keyword>
<dbReference type="AlphaFoldDB" id="A0AA47MLA5"/>
<keyword evidence="2" id="KW-1133">Transmembrane helix</keyword>
<dbReference type="PANTHER" id="PTHR40382">
    <property type="match status" value="1"/>
</dbReference>
<accession>A0AA47MLA5</accession>
<sequence length="195" mass="21786">MEDKKSNVLDFFNQLWSFATDKHNQGVYNTVCLAVLLALPLVVLLTFLVVCCHCCCCGRRHANGGGGCCCCCCCRATATIAPRSDTKKKKKNGENIEDLWISTSWWSWISVSVAVNDLLSLLDKAPRGLIFISVKSRDMRWPFHVSQFTPWQKGRKKKRKKSKQGGGGREQLEEVRTAAGEEEETDNGGGRAIRE</sequence>
<dbReference type="InterPro" id="IPR039964">
    <property type="entry name" value="KIAA0040-like"/>
</dbReference>
<organism evidence="3 4">
    <name type="scientific">Merluccius polli</name>
    <name type="common">Benguela hake</name>
    <name type="synonym">Merluccius cadenati</name>
    <dbReference type="NCBI Taxonomy" id="89951"/>
    <lineage>
        <taxon>Eukaryota</taxon>
        <taxon>Metazoa</taxon>
        <taxon>Chordata</taxon>
        <taxon>Craniata</taxon>
        <taxon>Vertebrata</taxon>
        <taxon>Euteleostomi</taxon>
        <taxon>Actinopterygii</taxon>
        <taxon>Neopterygii</taxon>
        <taxon>Teleostei</taxon>
        <taxon>Neoteleostei</taxon>
        <taxon>Acanthomorphata</taxon>
        <taxon>Zeiogadaria</taxon>
        <taxon>Gadariae</taxon>
        <taxon>Gadiformes</taxon>
        <taxon>Gadoidei</taxon>
        <taxon>Merlucciidae</taxon>
        <taxon>Merluccius</taxon>
    </lineage>
</organism>
<evidence type="ECO:0000313" key="4">
    <source>
        <dbReference type="Proteomes" id="UP001174136"/>
    </source>
</evidence>
<evidence type="ECO:0000256" key="2">
    <source>
        <dbReference type="SAM" id="Phobius"/>
    </source>
</evidence>